<sequence>MGRDEVCILCGIRPYGGPSCFGATEEIIAQITDDVRAEGFTDRRLSPFDVPNMLREIFQQNLADLDPSYHASLHPGYDKDCIAIGHFDRGGGYEPCPHAGHALHPPGDDVEVRRVTDESTAASFITLVELVRGARVLHNAWTTCTTSGPSACNIWLHVGCWGHLQYWLACTRPPRAGRTGQPLSLAGELYELTASRAEPQDEYCGGLPAVDYGGALDAFMGTQYQDYILGPRRGARHLARALGAGKRGTDLVPALMEDVRFWMWARPDMWPRAPHAGPYDAPLGTEPAPQTAALCMLPNELLPELLQHCELDAVFALASTCRELYTRVLAQPTLADTLHRAAENRGSALRWVLPAPTLRVEWLAACDAMRTWLPAGAPPPLTFDEMEFDEEEDEDADFVPPESESDEEDDEGSMEEDEDEDALEEHMDAGADPSQDDAPTEDASPADDLSLPISDVPIPLPQDPSTLPLPLLPLFEPAFPLARFLDAVRTSASMRARRRRWGLVKQWDALFAAYRRDGWERDVFAPPGTVWAVGEDGVLRCQCEVGNGA</sequence>
<comment type="caution">
    <text evidence="3">The sequence shown here is derived from an EMBL/GenBank/DDBJ whole genome shotgun (WGS) entry which is preliminary data.</text>
</comment>
<feature type="region of interest" description="Disordered" evidence="1">
    <location>
        <begin position="389"/>
        <end position="461"/>
    </location>
</feature>
<accession>A0A9P3LIS4</accession>
<evidence type="ECO:0000256" key="1">
    <source>
        <dbReference type="SAM" id="MobiDB-lite"/>
    </source>
</evidence>
<gene>
    <name evidence="3" type="ORF">PsYK624_128400</name>
</gene>
<protein>
    <recommendedName>
        <fullName evidence="2">F-box domain-containing protein</fullName>
    </recommendedName>
</protein>
<evidence type="ECO:0000313" key="3">
    <source>
        <dbReference type="EMBL" id="GJE96640.1"/>
    </source>
</evidence>
<dbReference type="EMBL" id="BPQB01000062">
    <property type="protein sequence ID" value="GJE96640.1"/>
    <property type="molecule type" value="Genomic_DNA"/>
</dbReference>
<keyword evidence="4" id="KW-1185">Reference proteome</keyword>
<dbReference type="AlphaFoldDB" id="A0A9P3LIS4"/>
<evidence type="ECO:0000313" key="4">
    <source>
        <dbReference type="Proteomes" id="UP000703269"/>
    </source>
</evidence>
<dbReference type="OrthoDB" id="2751369at2759"/>
<dbReference type="InterPro" id="IPR001810">
    <property type="entry name" value="F-box_dom"/>
</dbReference>
<dbReference type="PROSITE" id="PS50181">
    <property type="entry name" value="FBOX"/>
    <property type="match status" value="1"/>
</dbReference>
<evidence type="ECO:0000259" key="2">
    <source>
        <dbReference type="PROSITE" id="PS50181"/>
    </source>
</evidence>
<dbReference type="Proteomes" id="UP000703269">
    <property type="component" value="Unassembled WGS sequence"/>
</dbReference>
<organism evidence="3 4">
    <name type="scientific">Phanerochaete sordida</name>
    <dbReference type="NCBI Taxonomy" id="48140"/>
    <lineage>
        <taxon>Eukaryota</taxon>
        <taxon>Fungi</taxon>
        <taxon>Dikarya</taxon>
        <taxon>Basidiomycota</taxon>
        <taxon>Agaricomycotina</taxon>
        <taxon>Agaricomycetes</taxon>
        <taxon>Polyporales</taxon>
        <taxon>Phanerochaetaceae</taxon>
        <taxon>Phanerochaete</taxon>
    </lineage>
</organism>
<feature type="compositionally biased region" description="Acidic residues" evidence="1">
    <location>
        <begin position="389"/>
        <end position="423"/>
    </location>
</feature>
<reference evidence="3 4" key="1">
    <citation type="submission" date="2021-08" db="EMBL/GenBank/DDBJ databases">
        <title>Draft Genome Sequence of Phanerochaete sordida strain YK-624.</title>
        <authorList>
            <person name="Mori T."/>
            <person name="Dohra H."/>
            <person name="Suzuki T."/>
            <person name="Kawagishi H."/>
            <person name="Hirai H."/>
        </authorList>
    </citation>
    <scope>NUCLEOTIDE SEQUENCE [LARGE SCALE GENOMIC DNA]</scope>
    <source>
        <strain evidence="3 4">YK-624</strain>
    </source>
</reference>
<name>A0A9P3LIS4_9APHY</name>
<feature type="domain" description="F-box" evidence="2">
    <location>
        <begin position="291"/>
        <end position="338"/>
    </location>
</feature>
<proteinExistence type="predicted"/>